<proteinExistence type="predicted"/>
<feature type="region of interest" description="Disordered" evidence="1">
    <location>
        <begin position="203"/>
        <end position="249"/>
    </location>
</feature>
<dbReference type="SUPFAM" id="SSF47459">
    <property type="entry name" value="HLH, helix-loop-helix DNA-binding domain"/>
    <property type="match status" value="1"/>
</dbReference>
<keyword evidence="3" id="KW-1185">Reference proteome</keyword>
<evidence type="ECO:0008006" key="4">
    <source>
        <dbReference type="Google" id="ProtNLM"/>
    </source>
</evidence>
<dbReference type="InterPro" id="IPR036638">
    <property type="entry name" value="HLH_DNA-bd_sf"/>
</dbReference>
<dbReference type="AlphaFoldDB" id="A0AA39K255"/>
<dbReference type="EMBL" id="JAUEPT010000005">
    <property type="protein sequence ID" value="KAK0451779.1"/>
    <property type="molecule type" value="Genomic_DNA"/>
</dbReference>
<reference evidence="2" key="1">
    <citation type="submission" date="2023-06" db="EMBL/GenBank/DDBJ databases">
        <authorList>
            <consortium name="Lawrence Berkeley National Laboratory"/>
            <person name="Ahrendt S."/>
            <person name="Sahu N."/>
            <person name="Indic B."/>
            <person name="Wong-Bajracharya J."/>
            <person name="Merenyi Z."/>
            <person name="Ke H.-M."/>
            <person name="Monk M."/>
            <person name="Kocsube S."/>
            <person name="Drula E."/>
            <person name="Lipzen A."/>
            <person name="Balint B."/>
            <person name="Henrissat B."/>
            <person name="Andreopoulos B."/>
            <person name="Martin F.M."/>
            <person name="Harder C.B."/>
            <person name="Rigling D."/>
            <person name="Ford K.L."/>
            <person name="Foster G.D."/>
            <person name="Pangilinan J."/>
            <person name="Papanicolaou A."/>
            <person name="Barry K."/>
            <person name="LaButti K."/>
            <person name="Viragh M."/>
            <person name="Koriabine M."/>
            <person name="Yan M."/>
            <person name="Riley R."/>
            <person name="Champramary S."/>
            <person name="Plett K.L."/>
            <person name="Tsai I.J."/>
            <person name="Slot J."/>
            <person name="Sipos G."/>
            <person name="Plett J."/>
            <person name="Nagy L.G."/>
            <person name="Grigoriev I.V."/>
        </authorList>
    </citation>
    <scope>NUCLEOTIDE SEQUENCE</scope>
    <source>
        <strain evidence="2">FPL87.14</strain>
    </source>
</reference>
<accession>A0AA39K255</accession>
<evidence type="ECO:0000256" key="1">
    <source>
        <dbReference type="SAM" id="MobiDB-lite"/>
    </source>
</evidence>
<organism evidence="2 3">
    <name type="scientific">Armillaria borealis</name>
    <dbReference type="NCBI Taxonomy" id="47425"/>
    <lineage>
        <taxon>Eukaryota</taxon>
        <taxon>Fungi</taxon>
        <taxon>Dikarya</taxon>
        <taxon>Basidiomycota</taxon>
        <taxon>Agaricomycotina</taxon>
        <taxon>Agaricomycetes</taxon>
        <taxon>Agaricomycetidae</taxon>
        <taxon>Agaricales</taxon>
        <taxon>Marasmiineae</taxon>
        <taxon>Physalacriaceae</taxon>
        <taxon>Armillaria</taxon>
    </lineage>
</organism>
<protein>
    <recommendedName>
        <fullName evidence="4">BHLH domain-containing protein</fullName>
    </recommendedName>
</protein>
<dbReference type="Proteomes" id="UP001175226">
    <property type="component" value="Unassembled WGS sequence"/>
</dbReference>
<gene>
    <name evidence="2" type="ORF">EV421DRAFT_1731571</name>
</gene>
<evidence type="ECO:0000313" key="3">
    <source>
        <dbReference type="Proteomes" id="UP001175226"/>
    </source>
</evidence>
<evidence type="ECO:0000313" key="2">
    <source>
        <dbReference type="EMBL" id="KAK0451779.1"/>
    </source>
</evidence>
<name>A0AA39K255_9AGAR</name>
<feature type="compositionally biased region" description="Low complexity" evidence="1">
    <location>
        <begin position="215"/>
        <end position="229"/>
    </location>
</feature>
<dbReference type="GO" id="GO:0046983">
    <property type="term" value="F:protein dimerization activity"/>
    <property type="evidence" value="ECO:0007669"/>
    <property type="project" value="InterPro"/>
</dbReference>
<comment type="caution">
    <text evidence="2">The sequence shown here is derived from an EMBL/GenBank/DDBJ whole genome shotgun (WGS) entry which is preliminary data.</text>
</comment>
<dbReference type="CDD" id="cd00083">
    <property type="entry name" value="bHLH_SF"/>
    <property type="match status" value="1"/>
</dbReference>
<sequence>MAAPSSSTTVFRLRPQAPGHHLPPHIIERHRRVLAGILHKRFLIDRWRRNVVMAAEPEPRERPTYQSRLREQFLELRDALPAPLKPKAADRVAIMENAMYYIVGLKNALHVIQGRPMESLPAYISHELQGASLTQQRTYHENCTIRMLCQVVEGLSGVESKIQLLEQGNFPVCLTAPWAKRYPPATTYIRSLEEQYQRLQLEKDASRQLPRPVTSSSSSSSEFSLSCRSTPDREPEVMDVDDYSSESSDRLPSIYDILRDKSPLDDLQLPPLRMLSLQ</sequence>